<gene>
    <name evidence="4" type="ORF">CPAR01_04751</name>
</gene>
<dbReference type="Pfam" id="PF24883">
    <property type="entry name" value="NPHP3_N"/>
    <property type="match status" value="1"/>
</dbReference>
<dbReference type="PANTHER" id="PTHR10039">
    <property type="entry name" value="AMELOGENIN"/>
    <property type="match status" value="1"/>
</dbReference>
<dbReference type="RefSeq" id="XP_060353237.1">
    <property type="nucleotide sequence ID" value="XM_060489031.1"/>
</dbReference>
<proteinExistence type="predicted"/>
<dbReference type="EMBL" id="MOPA01000003">
    <property type="protein sequence ID" value="KAK1544118.1"/>
    <property type="molecule type" value="Genomic_DNA"/>
</dbReference>
<evidence type="ECO:0000313" key="4">
    <source>
        <dbReference type="EMBL" id="KAK1544118.1"/>
    </source>
</evidence>
<feature type="domain" description="Nephrocystin 3-like N-terminal" evidence="3">
    <location>
        <begin position="353"/>
        <end position="514"/>
    </location>
</feature>
<keyword evidence="5" id="KW-1185">Reference proteome</keyword>
<sequence>MSSLEGIAGLSLACNVMQLISFGHEAISMCRRVYESGSPEPGLSEHAESLKAVCDGLEKSMGKRPTPVATTAPTAAATRAPTMEKRLLELAAKCVKNARDLEEEMKFLSPSQPGKLRALVAAPKILWRKRRLERLKGNLDDAQKVMDTSILERLFARVEALYQANNKGFSDLSQELQQFITDHAASNSILRNAIETQTKGIQDHVTMESSKTQNEIKSHVSLKLSNHEISIKNHVLSSAQDVQDTFSQRMTSREDSKAKEQAYQQLLKSLKYPGMNERRNQVSESHPRTFRWIFSDSMYLSDSESEYSTEGNSSAYSDEPVNVETSSIMSDEPSELSEGSDGVSYSVPRPWDSFVDWLKDDTQKTYWISGKPGSGKSTLMKYIEKNSKTMECCNSASHCISHYLWRPGTLMQQSIKGVLCSLLHQILDLRKSHAMQILGRQPNLSTKDADTDWTAKELEKTLLDFIRESTCKYVVLLDGLDEVADTPDDGVDRLLDLIDQLVSTNQIKICVSSRPEPTLKRFLEKYPMLKIQDLTSRDIHLLTRKRLEAMEIDLGYGGTDDLSELICEKAEGVFVWVVLVLNSLKRGLDNYDDVDTLYSRVESLPKDLTKLYKEMWSRMKEDSDLYRRKTVLLFYMAMEFKTQRDRFLIWEPNANLLGLAISTDDEMLKSFMADRELPDMELLWQKWHRLGRKLPAMCAGLLDITDPEEAFSSLNDYEHKFKPWGETGIGFTHRTAIDFICNSEEGKELFGPYVPKQDDLLSRAIKTDLMLRRIINRTYSITTATANKTHLSLKYDTSGGLLPSFRPFQHLAKISSHRNTHNLLSFTYQCLKIIGLNLKNWLSTPDLAKAHHHFLAEAFLYTAAVDWAEETLQAATAGIEEVTLVESLALRAGCEAILTSSGWIENDEAVGPKVLQGGNSYRLSMIQRVLRKYSNTRRGLNDSIIRPLQLACYRDVSTAWRCVLSHTLGKLLVWKLFSHPADDAERPRWWSNIVEVIQSFLSANVLEDLEGQKYLVSIVPSSGRVSIISEDRTTTMRTNPGEVVFEVNDAAMLAVITEAAESVLGSISLTKLLLTPGYCPIAAPKLVFNQQEWSGGWTIFNEILQDGSMDGQRLFRLVLSGESPTFNHWMSGYGGPSILRVRNIGPHRLYSSALRAIGHELSTVNKDYACYYDDLRRWRERVMIG</sequence>
<feature type="compositionally biased region" description="Polar residues" evidence="2">
    <location>
        <begin position="304"/>
        <end position="316"/>
    </location>
</feature>
<evidence type="ECO:0000313" key="5">
    <source>
        <dbReference type="Proteomes" id="UP001241169"/>
    </source>
</evidence>
<feature type="region of interest" description="Disordered" evidence="2">
    <location>
        <begin position="304"/>
        <end position="344"/>
    </location>
</feature>
<dbReference type="Proteomes" id="UP001241169">
    <property type="component" value="Unassembled WGS sequence"/>
</dbReference>
<dbReference type="InterPro" id="IPR027417">
    <property type="entry name" value="P-loop_NTPase"/>
</dbReference>
<dbReference type="GeneID" id="85372930"/>
<dbReference type="InterPro" id="IPR056884">
    <property type="entry name" value="NPHP3-like_N"/>
</dbReference>
<evidence type="ECO:0000256" key="1">
    <source>
        <dbReference type="ARBA" id="ARBA00022737"/>
    </source>
</evidence>
<accession>A0ABQ9SX94</accession>
<organism evidence="4 5">
    <name type="scientific">Colletotrichum paranaense</name>
    <dbReference type="NCBI Taxonomy" id="1914294"/>
    <lineage>
        <taxon>Eukaryota</taxon>
        <taxon>Fungi</taxon>
        <taxon>Dikarya</taxon>
        <taxon>Ascomycota</taxon>
        <taxon>Pezizomycotina</taxon>
        <taxon>Sordariomycetes</taxon>
        <taxon>Hypocreomycetidae</taxon>
        <taxon>Glomerellales</taxon>
        <taxon>Glomerellaceae</taxon>
        <taxon>Colletotrichum</taxon>
        <taxon>Colletotrichum acutatum species complex</taxon>
    </lineage>
</organism>
<reference evidence="4 5" key="1">
    <citation type="submission" date="2016-10" db="EMBL/GenBank/DDBJ databases">
        <title>The genome sequence of Colletotrichum fioriniae PJ7.</title>
        <authorList>
            <person name="Baroncelli R."/>
        </authorList>
    </citation>
    <scope>NUCLEOTIDE SEQUENCE [LARGE SCALE GENOMIC DNA]</scope>
    <source>
        <strain evidence="4 5">IMI 384185</strain>
    </source>
</reference>
<evidence type="ECO:0000259" key="3">
    <source>
        <dbReference type="Pfam" id="PF24883"/>
    </source>
</evidence>
<comment type="caution">
    <text evidence="4">The sequence shown here is derived from an EMBL/GenBank/DDBJ whole genome shotgun (WGS) entry which is preliminary data.</text>
</comment>
<dbReference type="PANTHER" id="PTHR10039:SF5">
    <property type="entry name" value="NACHT DOMAIN-CONTAINING PROTEIN"/>
    <property type="match status" value="1"/>
</dbReference>
<protein>
    <recommendedName>
        <fullName evidence="3">Nephrocystin 3-like N-terminal domain-containing protein</fullName>
    </recommendedName>
</protein>
<dbReference type="SUPFAM" id="SSF52540">
    <property type="entry name" value="P-loop containing nucleoside triphosphate hydrolases"/>
    <property type="match status" value="1"/>
</dbReference>
<name>A0ABQ9SX94_9PEZI</name>
<dbReference type="Gene3D" id="3.40.50.300">
    <property type="entry name" value="P-loop containing nucleotide triphosphate hydrolases"/>
    <property type="match status" value="1"/>
</dbReference>
<evidence type="ECO:0000256" key="2">
    <source>
        <dbReference type="SAM" id="MobiDB-lite"/>
    </source>
</evidence>
<keyword evidence="1" id="KW-0677">Repeat</keyword>